<evidence type="ECO:0000256" key="1">
    <source>
        <dbReference type="ARBA" id="ARBA00010233"/>
    </source>
</evidence>
<dbReference type="InterPro" id="IPR003507">
    <property type="entry name" value="S66_fam"/>
</dbReference>
<dbReference type="InterPro" id="IPR040449">
    <property type="entry name" value="Peptidase_S66_N"/>
</dbReference>
<evidence type="ECO:0000259" key="3">
    <source>
        <dbReference type="Pfam" id="PF02016"/>
    </source>
</evidence>
<dbReference type="SUPFAM" id="SSF141986">
    <property type="entry name" value="LD-carboxypeptidase A C-terminal domain-like"/>
    <property type="match status" value="1"/>
</dbReference>
<reference evidence="5" key="1">
    <citation type="submission" date="2023-03" db="EMBL/GenBank/DDBJ databases">
        <title>MT1 and MT2 Draft Genomes of Novel Species.</title>
        <authorList>
            <person name="Venkateswaran K."/>
        </authorList>
    </citation>
    <scope>NUCLEOTIDE SEQUENCE</scope>
    <source>
        <strain evidence="5">F6_3S_P_2</strain>
    </source>
</reference>
<gene>
    <name evidence="5" type="ORF">P5G49_13295</name>
</gene>
<dbReference type="InterPro" id="IPR027478">
    <property type="entry name" value="LdcA_N"/>
</dbReference>
<dbReference type="Proteomes" id="UP001175097">
    <property type="component" value="Unassembled WGS sequence"/>
</dbReference>
<dbReference type="PIRSF" id="PIRSF028757">
    <property type="entry name" value="LD-carboxypeptidase"/>
    <property type="match status" value="1"/>
</dbReference>
<evidence type="ECO:0000256" key="2">
    <source>
        <dbReference type="ARBA" id="ARBA00022801"/>
    </source>
</evidence>
<dbReference type="PANTHER" id="PTHR30237">
    <property type="entry name" value="MURAMOYLTETRAPEPTIDE CARBOXYPEPTIDASE"/>
    <property type="match status" value="1"/>
</dbReference>
<organism evidence="5 6">
    <name type="scientific">Sporosarcina highlanderae</name>
    <dbReference type="NCBI Taxonomy" id="3035916"/>
    <lineage>
        <taxon>Bacteria</taxon>
        <taxon>Bacillati</taxon>
        <taxon>Bacillota</taxon>
        <taxon>Bacilli</taxon>
        <taxon>Bacillales</taxon>
        <taxon>Caryophanaceae</taxon>
        <taxon>Sporosarcina</taxon>
    </lineage>
</organism>
<comment type="similarity">
    <text evidence="1">Belongs to the peptidase S66 family.</text>
</comment>
<accession>A0ABT8JV69</accession>
<keyword evidence="6" id="KW-1185">Reference proteome</keyword>
<dbReference type="Gene3D" id="3.40.50.10740">
    <property type="entry name" value="Class I glutamine amidotransferase-like"/>
    <property type="match status" value="1"/>
</dbReference>
<dbReference type="PANTHER" id="PTHR30237:SF5">
    <property type="entry name" value="CARBOXYPEPTIDASE VC_A0337-RELATED"/>
    <property type="match status" value="1"/>
</dbReference>
<name>A0ABT8JV69_9BACL</name>
<protein>
    <submittedName>
        <fullName evidence="5">LD-carboxypeptidase</fullName>
    </submittedName>
</protein>
<dbReference type="Pfam" id="PF02016">
    <property type="entry name" value="Peptidase_S66"/>
    <property type="match status" value="1"/>
</dbReference>
<feature type="domain" description="LD-carboxypeptidase N-terminal" evidence="3">
    <location>
        <begin position="13"/>
        <end position="130"/>
    </location>
</feature>
<sequence>MIRYPYLPDGATISITAPSSGVRKELEELVKQAVDRMESKGFRTVIGETVWTQEKAKSAPALIRAEELNNMLQDEEIDLIFPPWGGELLIEILEYLEFENVPPKWILGYSDTSVLLLALTLKTGIATAHGTNLVDLRGEQSDPTTSMWHTVLQTKHGETVNQYSSENYQKKWQHDNPTPWVFHLTERTKWKSISDGPITVKGRLLGGCVDVIRHLIGTPYGDIATFRKDFINNEPIIWYFENCDLSTTDLRRSLVQMKYAGWFENCYGILFGRSPANQPVENYNIEDVYEDLAQDLGIPIIYDIDCGHVPPQITFINGASAEVIVEDGQGTVIQSFN</sequence>
<feature type="domain" description="LD-carboxypeptidase C-terminal" evidence="4">
    <location>
        <begin position="201"/>
        <end position="323"/>
    </location>
</feature>
<dbReference type="InterPro" id="IPR040921">
    <property type="entry name" value="Peptidase_S66C"/>
</dbReference>
<dbReference type="Gene3D" id="3.50.30.60">
    <property type="entry name" value="LD-carboxypeptidase A C-terminal domain-like"/>
    <property type="match status" value="1"/>
</dbReference>
<dbReference type="CDD" id="cd07062">
    <property type="entry name" value="Peptidase_S66_mccF_like"/>
    <property type="match status" value="1"/>
</dbReference>
<comment type="caution">
    <text evidence="5">The sequence shown here is derived from an EMBL/GenBank/DDBJ whole genome shotgun (WGS) entry which is preliminary data.</text>
</comment>
<evidence type="ECO:0000259" key="4">
    <source>
        <dbReference type="Pfam" id="PF17676"/>
    </source>
</evidence>
<keyword evidence="2" id="KW-0378">Hydrolase</keyword>
<dbReference type="InterPro" id="IPR027461">
    <property type="entry name" value="Carboxypeptidase_A_C_sf"/>
</dbReference>
<dbReference type="RefSeq" id="WP_301244505.1">
    <property type="nucleotide sequence ID" value="NZ_JAROCC010000011.1"/>
</dbReference>
<evidence type="ECO:0000313" key="5">
    <source>
        <dbReference type="EMBL" id="MDN4608446.1"/>
    </source>
</evidence>
<dbReference type="SUPFAM" id="SSF52317">
    <property type="entry name" value="Class I glutamine amidotransferase-like"/>
    <property type="match status" value="1"/>
</dbReference>
<evidence type="ECO:0000313" key="6">
    <source>
        <dbReference type="Proteomes" id="UP001175097"/>
    </source>
</evidence>
<dbReference type="EMBL" id="JAROCC010000011">
    <property type="protein sequence ID" value="MDN4608446.1"/>
    <property type="molecule type" value="Genomic_DNA"/>
</dbReference>
<dbReference type="InterPro" id="IPR029062">
    <property type="entry name" value="Class_I_gatase-like"/>
</dbReference>
<dbReference type="Pfam" id="PF17676">
    <property type="entry name" value="Peptidase_S66C"/>
    <property type="match status" value="1"/>
</dbReference>
<proteinExistence type="inferred from homology"/>